<dbReference type="Pfam" id="PF13460">
    <property type="entry name" value="NAD_binding_10"/>
    <property type="match status" value="1"/>
</dbReference>
<dbReference type="STRING" id="1423744.FC86_GL000095"/>
<dbReference type="PANTHER" id="PTHR43355">
    <property type="entry name" value="FLAVIN REDUCTASE (NADPH)"/>
    <property type="match status" value="1"/>
</dbReference>
<evidence type="ECO:0000313" key="3">
    <source>
        <dbReference type="Proteomes" id="UP000051378"/>
    </source>
</evidence>
<dbReference type="InterPro" id="IPR036291">
    <property type="entry name" value="NAD(P)-bd_dom_sf"/>
</dbReference>
<sequence length="197" mass="21601">MKNMIIIGATGTVGSQVRGVLNRKQDIQLTLVSRHLSGNYLKANEKVVSCDATNVNELAKVMANQDAVFVAVSGQLDKIAQNVVESMKNHQVERLVFITSMGIYNEIPSLVGSGNLNSNPFLKSYRRAADIVESSGLNYTLIRPGWFDNGTDDYEISLKGEPFKGHDISIKALGQLSAELLEQNELYSRQSIGVSRP</sequence>
<dbReference type="EMBL" id="AYZL01000008">
    <property type="protein sequence ID" value="KRN04647.1"/>
    <property type="molecule type" value="Genomic_DNA"/>
</dbReference>
<keyword evidence="3" id="KW-1185">Reference proteome</keyword>
<proteinExistence type="predicted"/>
<dbReference type="GO" id="GO:0004074">
    <property type="term" value="F:biliverdin reductase [NAD(P)H] activity"/>
    <property type="evidence" value="ECO:0007669"/>
    <property type="project" value="TreeGrafter"/>
</dbReference>
<gene>
    <name evidence="2" type="ORF">FC86_GL000095</name>
</gene>
<dbReference type="RefSeq" id="WP_056974282.1">
    <property type="nucleotide sequence ID" value="NZ_AYZL01000008.1"/>
</dbReference>
<protein>
    <recommendedName>
        <fullName evidence="1">NAD(P)-binding domain-containing protein</fullName>
    </recommendedName>
</protein>
<dbReference type="PANTHER" id="PTHR43355:SF2">
    <property type="entry name" value="FLAVIN REDUCTASE (NADPH)"/>
    <property type="match status" value="1"/>
</dbReference>
<evidence type="ECO:0000313" key="2">
    <source>
        <dbReference type="EMBL" id="KRN04647.1"/>
    </source>
</evidence>
<dbReference type="SUPFAM" id="SSF51735">
    <property type="entry name" value="NAD(P)-binding Rossmann-fold domains"/>
    <property type="match status" value="1"/>
</dbReference>
<dbReference type="AlphaFoldDB" id="A0A0R2DUK5"/>
<reference evidence="2 3" key="1">
    <citation type="journal article" date="2015" name="Genome Announc.">
        <title>Expanding the biotechnology potential of lactobacilli through comparative genomics of 213 strains and associated genera.</title>
        <authorList>
            <person name="Sun Z."/>
            <person name="Harris H.M."/>
            <person name="McCann A."/>
            <person name="Guo C."/>
            <person name="Argimon S."/>
            <person name="Zhang W."/>
            <person name="Yang X."/>
            <person name="Jeffery I.B."/>
            <person name="Cooney J.C."/>
            <person name="Kagawa T.F."/>
            <person name="Liu W."/>
            <person name="Song Y."/>
            <person name="Salvetti E."/>
            <person name="Wrobel A."/>
            <person name="Rasinkangas P."/>
            <person name="Parkhill J."/>
            <person name="Rea M.C."/>
            <person name="O'Sullivan O."/>
            <person name="Ritari J."/>
            <person name="Douillard F.P."/>
            <person name="Paul Ross R."/>
            <person name="Yang R."/>
            <person name="Briner A.E."/>
            <person name="Felis G.E."/>
            <person name="de Vos W.M."/>
            <person name="Barrangou R."/>
            <person name="Klaenhammer T.R."/>
            <person name="Caufield P.W."/>
            <person name="Cui Y."/>
            <person name="Zhang H."/>
            <person name="O'Toole P.W."/>
        </authorList>
    </citation>
    <scope>NUCLEOTIDE SEQUENCE [LARGE SCALE GENOMIC DNA]</scope>
    <source>
        <strain evidence="2 3">DSM 23037</strain>
    </source>
</reference>
<name>A0A0R2DUK5_9LACO</name>
<evidence type="ECO:0000259" key="1">
    <source>
        <dbReference type="Pfam" id="PF13460"/>
    </source>
</evidence>
<dbReference type="Proteomes" id="UP000051378">
    <property type="component" value="Unassembled WGS sequence"/>
</dbReference>
<dbReference type="OrthoDB" id="9803892at2"/>
<organism evidence="2 3">
    <name type="scientific">Holzapfeliella floricola DSM 23037 = JCM 16512</name>
    <dbReference type="NCBI Taxonomy" id="1423744"/>
    <lineage>
        <taxon>Bacteria</taxon>
        <taxon>Bacillati</taxon>
        <taxon>Bacillota</taxon>
        <taxon>Bacilli</taxon>
        <taxon>Lactobacillales</taxon>
        <taxon>Lactobacillaceae</taxon>
        <taxon>Holzapfeliella</taxon>
    </lineage>
</organism>
<dbReference type="PATRIC" id="fig|1423744.4.peg.98"/>
<dbReference type="GO" id="GO:0042602">
    <property type="term" value="F:riboflavin reductase (NADPH) activity"/>
    <property type="evidence" value="ECO:0007669"/>
    <property type="project" value="TreeGrafter"/>
</dbReference>
<dbReference type="Gene3D" id="3.40.50.720">
    <property type="entry name" value="NAD(P)-binding Rossmann-like Domain"/>
    <property type="match status" value="1"/>
</dbReference>
<dbReference type="InterPro" id="IPR051606">
    <property type="entry name" value="Polyketide_Oxido-like"/>
</dbReference>
<dbReference type="InterPro" id="IPR016040">
    <property type="entry name" value="NAD(P)-bd_dom"/>
</dbReference>
<comment type="caution">
    <text evidence="2">The sequence shown here is derived from an EMBL/GenBank/DDBJ whole genome shotgun (WGS) entry which is preliminary data.</text>
</comment>
<feature type="domain" description="NAD(P)-binding" evidence="1">
    <location>
        <begin position="8"/>
        <end position="183"/>
    </location>
</feature>
<accession>A0A0R2DUK5</accession>